<dbReference type="InterPro" id="IPR013253">
    <property type="entry name" value="Spc7_domain"/>
</dbReference>
<feature type="region of interest" description="Disordered" evidence="2">
    <location>
        <begin position="405"/>
        <end position="496"/>
    </location>
</feature>
<feature type="compositionally biased region" description="Basic residues" evidence="2">
    <location>
        <begin position="672"/>
        <end position="682"/>
    </location>
</feature>
<dbReference type="GO" id="GO:0034501">
    <property type="term" value="P:protein localization to kinetochore"/>
    <property type="evidence" value="ECO:0007669"/>
    <property type="project" value="TreeGrafter"/>
</dbReference>
<keyword evidence="1" id="KW-0175">Coiled coil</keyword>
<evidence type="ECO:0000313" key="4">
    <source>
        <dbReference type="EMBL" id="KZF24172.1"/>
    </source>
</evidence>
<dbReference type="RefSeq" id="XP_018189727.1">
    <property type="nucleotide sequence ID" value="XM_018335877.1"/>
</dbReference>
<feature type="compositionally biased region" description="Acidic residues" evidence="2">
    <location>
        <begin position="430"/>
        <end position="447"/>
    </location>
</feature>
<dbReference type="InterPro" id="IPR040850">
    <property type="entry name" value="Knl1_RWD_C"/>
</dbReference>
<evidence type="ECO:0000256" key="2">
    <source>
        <dbReference type="SAM" id="MobiDB-lite"/>
    </source>
</evidence>
<feature type="region of interest" description="Disordered" evidence="2">
    <location>
        <begin position="546"/>
        <end position="568"/>
    </location>
</feature>
<feature type="compositionally biased region" description="Polar residues" evidence="2">
    <location>
        <begin position="238"/>
        <end position="248"/>
    </location>
</feature>
<dbReference type="InterPro" id="IPR033338">
    <property type="entry name" value="Spc105/Spc7"/>
</dbReference>
<name>A0A165I081_XYLHT</name>
<feature type="region of interest" description="Disordered" evidence="2">
    <location>
        <begin position="610"/>
        <end position="825"/>
    </location>
</feature>
<evidence type="ECO:0000259" key="3">
    <source>
        <dbReference type="SMART" id="SM00787"/>
    </source>
</evidence>
<dbReference type="Pfam" id="PF08317">
    <property type="entry name" value="Spc7"/>
    <property type="match status" value="1"/>
</dbReference>
<dbReference type="SMART" id="SM00787">
    <property type="entry name" value="Spc7"/>
    <property type="match status" value="1"/>
</dbReference>
<proteinExistence type="predicted"/>
<feature type="compositionally biased region" description="Polar residues" evidence="2">
    <location>
        <begin position="40"/>
        <end position="52"/>
    </location>
</feature>
<feature type="compositionally biased region" description="Low complexity" evidence="2">
    <location>
        <begin position="263"/>
        <end position="274"/>
    </location>
</feature>
<dbReference type="OrthoDB" id="5592879at2759"/>
<dbReference type="PANTHER" id="PTHR28260">
    <property type="entry name" value="SPINDLE POLE BODY COMPONENT SPC105"/>
    <property type="match status" value="1"/>
</dbReference>
<organism evidence="4 5">
    <name type="scientific">Xylona heveae (strain CBS 132557 / TC161)</name>
    <dbReference type="NCBI Taxonomy" id="1328760"/>
    <lineage>
        <taxon>Eukaryota</taxon>
        <taxon>Fungi</taxon>
        <taxon>Dikarya</taxon>
        <taxon>Ascomycota</taxon>
        <taxon>Pezizomycotina</taxon>
        <taxon>Xylonomycetes</taxon>
        <taxon>Xylonales</taxon>
        <taxon>Xylonaceae</taxon>
        <taxon>Xylona</taxon>
    </lineage>
</organism>
<keyword evidence="5" id="KW-1185">Reference proteome</keyword>
<dbReference type="Pfam" id="PF18210">
    <property type="entry name" value="Knl1_RWD_C"/>
    <property type="match status" value="1"/>
</dbReference>
<dbReference type="GO" id="GO:1990758">
    <property type="term" value="P:mitotic sister chromatid biorientation"/>
    <property type="evidence" value="ECO:0007669"/>
    <property type="project" value="TreeGrafter"/>
</dbReference>
<accession>A0A165I081</accession>
<feature type="compositionally biased region" description="Polar residues" evidence="2">
    <location>
        <begin position="758"/>
        <end position="767"/>
    </location>
</feature>
<protein>
    <submittedName>
        <fullName evidence="4">Spc7-domain-containing protein</fullName>
    </submittedName>
</protein>
<feature type="region of interest" description="Disordered" evidence="2">
    <location>
        <begin position="101"/>
        <end position="120"/>
    </location>
</feature>
<gene>
    <name evidence="4" type="ORF">L228DRAFT_281274</name>
</gene>
<feature type="coiled-coil region" evidence="1">
    <location>
        <begin position="1029"/>
        <end position="1073"/>
    </location>
</feature>
<dbReference type="InParanoid" id="A0A165I081"/>
<dbReference type="GO" id="GO:0007094">
    <property type="term" value="P:mitotic spindle assembly checkpoint signaling"/>
    <property type="evidence" value="ECO:0007669"/>
    <property type="project" value="TreeGrafter"/>
</dbReference>
<reference evidence="4 5" key="1">
    <citation type="journal article" date="2016" name="Fungal Biol.">
        <title>The genome of Xylona heveae provides a window into fungal endophytism.</title>
        <authorList>
            <person name="Gazis R."/>
            <person name="Kuo A."/>
            <person name="Riley R."/>
            <person name="LaButti K."/>
            <person name="Lipzen A."/>
            <person name="Lin J."/>
            <person name="Amirebrahimi M."/>
            <person name="Hesse C.N."/>
            <person name="Spatafora J.W."/>
            <person name="Henrissat B."/>
            <person name="Hainaut M."/>
            <person name="Grigoriev I.V."/>
            <person name="Hibbett D.S."/>
        </authorList>
    </citation>
    <scope>NUCLEOTIDE SEQUENCE [LARGE SCALE GENOMIC DNA]</scope>
    <source>
        <strain evidence="4 5">TC161</strain>
    </source>
</reference>
<dbReference type="GeneID" id="28901014"/>
<dbReference type="Proteomes" id="UP000076632">
    <property type="component" value="Unassembled WGS sequence"/>
</dbReference>
<feature type="compositionally biased region" description="Low complexity" evidence="2">
    <location>
        <begin position="218"/>
        <end position="237"/>
    </location>
</feature>
<dbReference type="STRING" id="1328760.A0A165I081"/>
<dbReference type="EMBL" id="KV407456">
    <property type="protein sequence ID" value="KZF24172.1"/>
    <property type="molecule type" value="Genomic_DNA"/>
</dbReference>
<feature type="region of interest" description="Disordered" evidence="2">
    <location>
        <begin position="132"/>
        <end position="379"/>
    </location>
</feature>
<evidence type="ECO:0000256" key="1">
    <source>
        <dbReference type="SAM" id="Coils"/>
    </source>
</evidence>
<dbReference type="SMART" id="SM01315">
    <property type="entry name" value="Spc7_N"/>
    <property type="match status" value="1"/>
</dbReference>
<dbReference type="OMA" id="WRMKLQE"/>
<dbReference type="GO" id="GO:0000776">
    <property type="term" value="C:kinetochore"/>
    <property type="evidence" value="ECO:0007669"/>
    <property type="project" value="TreeGrafter"/>
</dbReference>
<feature type="compositionally biased region" description="Basic and acidic residues" evidence="2">
    <location>
        <begin position="153"/>
        <end position="187"/>
    </location>
</feature>
<feature type="compositionally biased region" description="Basic and acidic residues" evidence="2">
    <location>
        <begin position="405"/>
        <end position="419"/>
    </location>
</feature>
<dbReference type="Pfam" id="PF15402">
    <property type="entry name" value="MELT_2"/>
    <property type="match status" value="5"/>
</dbReference>
<feature type="compositionally biased region" description="Polar residues" evidence="2">
    <location>
        <begin position="559"/>
        <end position="568"/>
    </location>
</feature>
<evidence type="ECO:0000313" key="5">
    <source>
        <dbReference type="Proteomes" id="UP000076632"/>
    </source>
</evidence>
<feature type="domain" description="Spc7 kinetochore protein" evidence="3">
    <location>
        <begin position="815"/>
        <end position="1138"/>
    </location>
</feature>
<dbReference type="PANTHER" id="PTHR28260:SF1">
    <property type="entry name" value="SPINDLE POLE BODY COMPONENT SPC105"/>
    <property type="match status" value="1"/>
</dbReference>
<feature type="compositionally biased region" description="Basic and acidic residues" evidence="2">
    <location>
        <begin position="644"/>
        <end position="657"/>
    </location>
</feature>
<feature type="region of interest" description="Disordered" evidence="2">
    <location>
        <begin position="1"/>
        <end position="78"/>
    </location>
</feature>
<sequence length="1374" mass="151044">MPSPSGRGDIAPRPRPRSRRSIAHMPTGATFGDADKENATTDLGSIKNTKNAQHAAKALRKSRSKSIGPGGLDALTDDDIKLAESNVSYPKSILKPTIPLSPLRQIPSRTPTYPALDDDGNIIMRSQHPLLNGKSSLFDIPKPSSNSMNPGVDEGKPKGEEHTAAQREREEKEERERQRREIQERRDARRKSLANRRVSFAPEATLHTWDVIEYAHDSTTSSASSNSTRRASSASSTFDQLTSTSMNATPDSPSTPPKRTRSSARMQSPRQRQSPQKKRRRRSSTIPPMNFNNPDEFDDISSSPSSGGSEVNEELPANTSQTHSPVSEHSVSEEGSDDDQGTASMVLDTVYLSGGPHNPSQKPETGYMTQDADDGEVDDDGEVTMEIVGDEITSAFQPWMHKPSEHVLDKGSFDGKDLLYPELKQSTPPDENEGEDLELGSEGDADMTMDLTRGVGRIVPPVSPEEKHDYQGDQQKSDMAMSHSNSAWESLDRGSSPEEMAMELTMPLGKINGPANQVNSILDDEEGDENEEMTMEFTSAIGGLLGASSRKEGTPEPTTPQQKIVTPLSFSNEKVIEESAQAAEATVEEQSGSNEMEVDMEMDMTQAMGGILPKPTESAKPAQPSKKLTKEPSPAKFMENQMDEPAKDFVAQKEAQKEPTLNIREMIQSLTPKRKIRGRKSLHTGGAKGLLGKRPLELDEESDDGSPSKLREKRNGLYIPSGLAKSPSVGGETPKRNDLSVPVLPPKSPSALRETPKKSLTSKTQEAAPNEVEKENVSFSPVREPSPIKPKVATPRKAGPRTRSTHASRSEPLKSPAKPTGRIRRKDNIQLQEFLNLTSIRFMELTTTKRRDTTFARNITTGKNNGSSANGPASQSFDDHVAAGTCTVPMLQVYQKSCNELKNKLSDGRNTIQYIEARSSEDNPPLFEEYTSAPPDIKSIMDNQLKNMKTYARLQSKRTWYEWRMNLLKPAKSDLESTLEGLATDEKAIASQEKLLQPVLPTLFEKRTALEKTEQELRTRAEELAKCDLQELRNVRDRLVDAQSDLEEQTRLLEELQSQMREVEDTQADLLDRKAKVLEDTAQAEKTREECRGYESSEIISLEAEVQALEQQHGWSIKSASATDLVIAYTNGLNLTLSSPNNSKIGLDLSKASMGFSYSADALEPILQSAQSQATLNFFLRAAKSQFAHALTSPEGERNGSSTINLAKLLSDLRQFWDTACDVTRRIHSLALSFVTDVQLLSSSSSHSSSSSNNSSNSTPDVLEVRSMVLLPALRSKVLVRFVIAVSGIKVSVDPSASIIYGNGVKPHPDRLTAYLNRKIGGIVGDWKEKNAGKKSLGGVSASASTFLQRKDKDLWRRTVQEFQSLLIMGKAIA</sequence>